<dbReference type="KEGG" id="ssm:Spirs_1519"/>
<dbReference type="EMBL" id="CP002116">
    <property type="protein sequence ID" value="ADK80646.1"/>
    <property type="molecule type" value="Genomic_DNA"/>
</dbReference>
<gene>
    <name evidence="1" type="ordered locus">Spirs_1519</name>
</gene>
<protein>
    <recommendedName>
        <fullName evidence="3">Lipoprotein</fullName>
    </recommendedName>
</protein>
<evidence type="ECO:0000313" key="2">
    <source>
        <dbReference type="Proteomes" id="UP000002318"/>
    </source>
</evidence>
<keyword evidence="2" id="KW-1185">Reference proteome</keyword>
<evidence type="ECO:0008006" key="3">
    <source>
        <dbReference type="Google" id="ProtNLM"/>
    </source>
</evidence>
<name>E1R5N1_SEDSS</name>
<dbReference type="RefSeq" id="WP_013254110.1">
    <property type="nucleotide sequence ID" value="NC_014364.1"/>
</dbReference>
<organism evidence="1 2">
    <name type="scientific">Sediminispirochaeta smaragdinae (strain DSM 11293 / JCM 15392 / SEBR 4228)</name>
    <name type="common">Spirochaeta smaragdinae</name>
    <dbReference type="NCBI Taxonomy" id="573413"/>
    <lineage>
        <taxon>Bacteria</taxon>
        <taxon>Pseudomonadati</taxon>
        <taxon>Spirochaetota</taxon>
        <taxon>Spirochaetia</taxon>
        <taxon>Spirochaetales</taxon>
        <taxon>Spirochaetaceae</taxon>
        <taxon>Sediminispirochaeta</taxon>
    </lineage>
</organism>
<accession>E1R5N1</accession>
<sequence length="218" mass="22952">MNRRLWTLLYIVALTLLLAGCEQMFTYSLLSWAARDPSHLSDDQQVAYAQKALSSGDAETLQKAYDAIADNSDPDVQLLASQVALGASGLNEAVENIVDELDAGIDEADIDAGDILDDLDQTYLQAAGSSLAAAEEGGADISDTDYLLAAASLVLSEAITGGGTQSDLEDVIDTIDTLPSTPSSYSASQSDAENAAYFLSQASMDIDDIDSLLDMLNP</sequence>
<dbReference type="PROSITE" id="PS51257">
    <property type="entry name" value="PROKAR_LIPOPROTEIN"/>
    <property type="match status" value="1"/>
</dbReference>
<dbReference type="STRING" id="573413.Spirs_1519"/>
<dbReference type="AlphaFoldDB" id="E1R5N1"/>
<reference evidence="1 2" key="1">
    <citation type="journal article" date="2010" name="Stand. Genomic Sci.">
        <title>Complete genome sequence of Spirochaeta smaragdinae type strain (SEBR 4228).</title>
        <authorList>
            <person name="Mavromatis K."/>
            <person name="Yasawong M."/>
            <person name="Chertkov O."/>
            <person name="Lapidus A."/>
            <person name="Lucas S."/>
            <person name="Nolan M."/>
            <person name="Del Rio T.G."/>
            <person name="Tice H."/>
            <person name="Cheng J.F."/>
            <person name="Pitluck S."/>
            <person name="Liolios K."/>
            <person name="Ivanova N."/>
            <person name="Tapia R."/>
            <person name="Han C."/>
            <person name="Bruce D."/>
            <person name="Goodwin L."/>
            <person name="Pati A."/>
            <person name="Chen A."/>
            <person name="Palaniappan K."/>
            <person name="Land M."/>
            <person name="Hauser L."/>
            <person name="Chang Y.J."/>
            <person name="Jeffries C.D."/>
            <person name="Detter J.C."/>
            <person name="Rohde M."/>
            <person name="Brambilla E."/>
            <person name="Spring S."/>
            <person name="Goker M."/>
            <person name="Sikorski J."/>
            <person name="Woyke T."/>
            <person name="Bristow J."/>
            <person name="Eisen J.A."/>
            <person name="Markowitz V."/>
            <person name="Hugenholtz P."/>
            <person name="Klenk H.P."/>
            <person name="Kyrpides N.C."/>
        </authorList>
    </citation>
    <scope>NUCLEOTIDE SEQUENCE [LARGE SCALE GENOMIC DNA]</scope>
    <source>
        <strain evidence="2">DSM 11293 / JCM 15392 / SEBR 4228</strain>
    </source>
</reference>
<dbReference type="OrthoDB" id="9833889at2"/>
<dbReference type="Proteomes" id="UP000002318">
    <property type="component" value="Chromosome"/>
</dbReference>
<dbReference type="HOGENOM" id="CLU_1266237_0_0_12"/>
<evidence type="ECO:0000313" key="1">
    <source>
        <dbReference type="EMBL" id="ADK80646.1"/>
    </source>
</evidence>
<proteinExistence type="predicted"/>